<dbReference type="SUPFAM" id="SSF53720">
    <property type="entry name" value="ALDH-like"/>
    <property type="match status" value="1"/>
</dbReference>
<reference evidence="3 4" key="1">
    <citation type="submission" date="2021-05" db="EMBL/GenBank/DDBJ databases">
        <title>Genetic and Functional Diversity in Clade A Lucinid endosymbionts from the Bahamas.</title>
        <authorList>
            <person name="Giani N.M."/>
            <person name="Engel A.S."/>
            <person name="Campbell B.J."/>
        </authorList>
    </citation>
    <scope>NUCLEOTIDE SEQUENCE [LARGE SCALE GENOMIC DNA]</scope>
    <source>
        <strain evidence="3">LUC16012Gg_MoonRockCtena</strain>
    </source>
</reference>
<dbReference type="EMBL" id="JAHHGM010000008">
    <property type="protein sequence ID" value="MBT2989326.1"/>
    <property type="molecule type" value="Genomic_DNA"/>
</dbReference>
<sequence length="534" mass="57997">MTTAAQAIDQLNPQKWAETTISERLALLQDIRENLKTYGDELASSDTEMKNALMGEALFTDAMSKVSTVVPVANTVTASIDLYEGLKQGRMIQPGKIEEVSNGLWDITVKRPSATERAMYGANQEILRVKGRPQQINPLDKPAKIIAVLGAGNYSSALEIITALFLENCVVVHKAHHLNQSTDRIWERVLAPLVEHNALSFADHDQGPELTKDARISKIYFTGGTGTAQAILAATDAELVSECGGNNPCIIVPGDRPWSQKEIDHQAQMIVSVGKLNGGAVCGRPQTLVTSKHWAQREAFLSAFRKAILEETPAAGTYYPGSDKVREGFMSAYPNAEVLKPESGRFQSADVILIAGVEEVSYATANEAFCQIFDEVALDAPGNAAEFLPAAVKFANEKLLGTLSSSILIDEDTKKAHQSVVDRAVTNLEYGAVAVNEMPPNIWLSPYLTWSGNEEGKTFVSGNGNFGNAMNFQNVEKSILIGSFMSPGHMIIRNKAAFDTLALGMARFSVEPGWINLIRLMSGAITGSFKKRDF</sequence>
<gene>
    <name evidence="3" type="ORF">KME65_10205</name>
</gene>
<evidence type="ECO:0000313" key="3">
    <source>
        <dbReference type="EMBL" id="MBT2989326.1"/>
    </source>
</evidence>
<evidence type="ECO:0000259" key="2">
    <source>
        <dbReference type="Pfam" id="PF00171"/>
    </source>
</evidence>
<dbReference type="InterPro" id="IPR015590">
    <property type="entry name" value="Aldehyde_DH_dom"/>
</dbReference>
<dbReference type="InterPro" id="IPR016161">
    <property type="entry name" value="Ald_DH/histidinol_DH"/>
</dbReference>
<proteinExistence type="predicted"/>
<name>A0A944QVD7_9GAMM</name>
<dbReference type="Pfam" id="PF00171">
    <property type="entry name" value="Aldedh"/>
    <property type="match status" value="1"/>
</dbReference>
<keyword evidence="1" id="KW-0560">Oxidoreductase</keyword>
<dbReference type="GO" id="GO:0016491">
    <property type="term" value="F:oxidoreductase activity"/>
    <property type="evidence" value="ECO:0007669"/>
    <property type="project" value="UniProtKB-KW"/>
</dbReference>
<feature type="domain" description="Aldehyde dehydrogenase" evidence="2">
    <location>
        <begin position="156"/>
        <end position="306"/>
    </location>
</feature>
<protein>
    <submittedName>
        <fullName evidence="3">Aldehyde dehydrogenase family protein</fullName>
    </submittedName>
</protein>
<accession>A0A944QVD7</accession>
<evidence type="ECO:0000313" key="4">
    <source>
        <dbReference type="Proteomes" id="UP000770889"/>
    </source>
</evidence>
<evidence type="ECO:0000256" key="1">
    <source>
        <dbReference type="ARBA" id="ARBA00023002"/>
    </source>
</evidence>
<dbReference type="Proteomes" id="UP000770889">
    <property type="component" value="Unassembled WGS sequence"/>
</dbReference>
<dbReference type="AlphaFoldDB" id="A0A944QVD7"/>
<dbReference type="Gene3D" id="3.40.605.10">
    <property type="entry name" value="Aldehyde Dehydrogenase, Chain A, domain 1"/>
    <property type="match status" value="1"/>
</dbReference>
<dbReference type="InterPro" id="IPR016162">
    <property type="entry name" value="Ald_DH_N"/>
</dbReference>
<organism evidence="3 4">
    <name type="scientific">Candidatus Thiodiazotropha taylori</name>
    <dbReference type="NCBI Taxonomy" id="2792791"/>
    <lineage>
        <taxon>Bacteria</taxon>
        <taxon>Pseudomonadati</taxon>
        <taxon>Pseudomonadota</taxon>
        <taxon>Gammaproteobacteria</taxon>
        <taxon>Chromatiales</taxon>
        <taxon>Sedimenticolaceae</taxon>
        <taxon>Candidatus Thiodiazotropha</taxon>
    </lineage>
</organism>
<comment type="caution">
    <text evidence="3">The sequence shown here is derived from an EMBL/GenBank/DDBJ whole genome shotgun (WGS) entry which is preliminary data.</text>
</comment>